<name>A0A2J6PLY6_9HELO</name>
<gene>
    <name evidence="1" type="ORF">NA56DRAFT_356401</name>
</gene>
<reference evidence="1 2" key="1">
    <citation type="submission" date="2016-05" db="EMBL/GenBank/DDBJ databases">
        <title>A degradative enzymes factory behind the ericoid mycorrhizal symbiosis.</title>
        <authorList>
            <consortium name="DOE Joint Genome Institute"/>
            <person name="Martino E."/>
            <person name="Morin E."/>
            <person name="Grelet G."/>
            <person name="Kuo A."/>
            <person name="Kohler A."/>
            <person name="Daghino S."/>
            <person name="Barry K."/>
            <person name="Choi C."/>
            <person name="Cichocki N."/>
            <person name="Clum A."/>
            <person name="Copeland A."/>
            <person name="Hainaut M."/>
            <person name="Haridas S."/>
            <person name="Labutti K."/>
            <person name="Lindquist E."/>
            <person name="Lipzen A."/>
            <person name="Khouja H.-R."/>
            <person name="Murat C."/>
            <person name="Ohm R."/>
            <person name="Olson A."/>
            <person name="Spatafora J."/>
            <person name="Veneault-Fourrey C."/>
            <person name="Henrissat B."/>
            <person name="Grigoriev I."/>
            <person name="Martin F."/>
            <person name="Perotto S."/>
        </authorList>
    </citation>
    <scope>NUCLEOTIDE SEQUENCE [LARGE SCALE GENOMIC DNA]</scope>
    <source>
        <strain evidence="1 2">UAMH 7357</strain>
    </source>
</reference>
<dbReference type="OrthoDB" id="5985073at2759"/>
<dbReference type="Proteomes" id="UP000235672">
    <property type="component" value="Unassembled WGS sequence"/>
</dbReference>
<protein>
    <submittedName>
        <fullName evidence="1">Uncharacterized protein</fullName>
    </submittedName>
</protein>
<keyword evidence="2" id="KW-1185">Reference proteome</keyword>
<evidence type="ECO:0000313" key="1">
    <source>
        <dbReference type="EMBL" id="PMD15058.1"/>
    </source>
</evidence>
<evidence type="ECO:0000313" key="2">
    <source>
        <dbReference type="Proteomes" id="UP000235672"/>
    </source>
</evidence>
<proteinExistence type="predicted"/>
<dbReference type="AlphaFoldDB" id="A0A2J6PLY6"/>
<organism evidence="1 2">
    <name type="scientific">Hyaloscypha hepaticicola</name>
    <dbReference type="NCBI Taxonomy" id="2082293"/>
    <lineage>
        <taxon>Eukaryota</taxon>
        <taxon>Fungi</taxon>
        <taxon>Dikarya</taxon>
        <taxon>Ascomycota</taxon>
        <taxon>Pezizomycotina</taxon>
        <taxon>Leotiomycetes</taxon>
        <taxon>Helotiales</taxon>
        <taxon>Hyaloscyphaceae</taxon>
        <taxon>Hyaloscypha</taxon>
    </lineage>
</organism>
<accession>A0A2J6PLY6</accession>
<sequence>MATPMNWLSSPHSKTSFEFWMAFLVHCCTHELSIRRFRPPIPIVVISRQRLASRERLLLIRQQTSCTSSPKDIKMPQQALSIPLPVRIESREIRFDKVIHSDLISGQYKFYAVQLPALTNIPGYPIIMEGHYATNDHTRYFVGGTLLQRPGLAMIGNSIVAGFGGHCDNFNYTGMLVSVHKSAATINDIQAMVASPGQ</sequence>
<dbReference type="EMBL" id="KZ613516">
    <property type="protein sequence ID" value="PMD15058.1"/>
    <property type="molecule type" value="Genomic_DNA"/>
</dbReference>